<sequence length="346" mass="41320">MLGPKVSVVIPVYRVKKEYFDNCILSLLHQTMQEIEIIIVCDGAKAEYVDYCREYQKKDDRIMVLEQQNSGAAVARNNGIAHAGGKYITFVDVDDWVEPEYCQFFYDTFEANEDVQIISSAAFLNRSEKEVKNPFWPGKRHIFEGKEKEQVELQAIYKEAAEFVPPFATFGTTWAKAYRLEWLKQENLRYEPELRRGQDTVFNLYAFERAEKILYVEQYLYHYRTNEDSTVNKYTDNVIEILDRIARHIYGYITEYHKDERFYKAYYNKKIQLLVQSMNCDYLHKNNPKSYSAKRKELKAVISKREYKKFFKNADKSKLPITRRIYWMLIRYRVVDLIFLANKIYS</sequence>
<protein>
    <submittedName>
        <fullName evidence="4">Glycosyltransferase</fullName>
        <ecNumber evidence="4">2.4.-.-</ecNumber>
    </submittedName>
</protein>
<name>A0ABT2S6G6_9FIRM</name>
<dbReference type="InterPro" id="IPR029044">
    <property type="entry name" value="Nucleotide-diphossugar_trans"/>
</dbReference>
<keyword evidence="2 4" id="KW-0808">Transferase</keyword>
<dbReference type="PANTHER" id="PTHR22916">
    <property type="entry name" value="GLYCOSYLTRANSFERASE"/>
    <property type="match status" value="1"/>
</dbReference>
<comment type="caution">
    <text evidence="4">The sequence shown here is derived from an EMBL/GenBank/DDBJ whole genome shotgun (WGS) entry which is preliminary data.</text>
</comment>
<evidence type="ECO:0000259" key="3">
    <source>
        <dbReference type="Pfam" id="PF00535"/>
    </source>
</evidence>
<dbReference type="Gene3D" id="3.90.550.10">
    <property type="entry name" value="Spore Coat Polysaccharide Biosynthesis Protein SpsA, Chain A"/>
    <property type="match status" value="1"/>
</dbReference>
<evidence type="ECO:0000256" key="1">
    <source>
        <dbReference type="ARBA" id="ARBA00022676"/>
    </source>
</evidence>
<evidence type="ECO:0000256" key="2">
    <source>
        <dbReference type="ARBA" id="ARBA00022679"/>
    </source>
</evidence>
<dbReference type="EC" id="2.4.-.-" evidence="4"/>
<dbReference type="PANTHER" id="PTHR22916:SF51">
    <property type="entry name" value="GLYCOSYLTRANSFERASE EPSH-RELATED"/>
    <property type="match status" value="1"/>
</dbReference>
<organism evidence="4 5">
    <name type="scientific">Dorea ammoniilytica</name>
    <dbReference type="NCBI Taxonomy" id="2981788"/>
    <lineage>
        <taxon>Bacteria</taxon>
        <taxon>Bacillati</taxon>
        <taxon>Bacillota</taxon>
        <taxon>Clostridia</taxon>
        <taxon>Lachnospirales</taxon>
        <taxon>Lachnospiraceae</taxon>
        <taxon>Dorea</taxon>
    </lineage>
</organism>
<keyword evidence="1 4" id="KW-0328">Glycosyltransferase</keyword>
<proteinExistence type="predicted"/>
<evidence type="ECO:0000313" key="4">
    <source>
        <dbReference type="EMBL" id="MCU6700186.1"/>
    </source>
</evidence>
<dbReference type="Pfam" id="PF00535">
    <property type="entry name" value="Glycos_transf_2"/>
    <property type="match status" value="1"/>
</dbReference>
<keyword evidence="5" id="KW-1185">Reference proteome</keyword>
<evidence type="ECO:0000313" key="5">
    <source>
        <dbReference type="Proteomes" id="UP001207605"/>
    </source>
</evidence>
<feature type="domain" description="Glycosyltransferase 2-like" evidence="3">
    <location>
        <begin position="7"/>
        <end position="132"/>
    </location>
</feature>
<dbReference type="Proteomes" id="UP001207605">
    <property type="component" value="Unassembled WGS sequence"/>
</dbReference>
<dbReference type="CDD" id="cd00761">
    <property type="entry name" value="Glyco_tranf_GTA_type"/>
    <property type="match status" value="1"/>
</dbReference>
<dbReference type="InterPro" id="IPR001173">
    <property type="entry name" value="Glyco_trans_2-like"/>
</dbReference>
<reference evidence="4 5" key="1">
    <citation type="journal article" date="2021" name="ISME Commun">
        <title>Automated analysis of genomic sequences facilitates high-throughput and comprehensive description of bacteria.</title>
        <authorList>
            <person name="Hitch T.C.A."/>
        </authorList>
    </citation>
    <scope>NUCLEOTIDE SEQUENCE [LARGE SCALE GENOMIC DNA]</scope>
    <source>
        <strain evidence="4 5">Sanger_02</strain>
    </source>
</reference>
<dbReference type="GO" id="GO:0016757">
    <property type="term" value="F:glycosyltransferase activity"/>
    <property type="evidence" value="ECO:0007669"/>
    <property type="project" value="UniProtKB-KW"/>
</dbReference>
<dbReference type="SUPFAM" id="SSF53448">
    <property type="entry name" value="Nucleotide-diphospho-sugar transferases"/>
    <property type="match status" value="1"/>
</dbReference>
<gene>
    <name evidence="4" type="ORF">OCV65_08095</name>
</gene>
<dbReference type="RefSeq" id="WP_262581633.1">
    <property type="nucleotide sequence ID" value="NZ_JAOQJV010000009.1"/>
</dbReference>
<accession>A0ABT2S6G6</accession>
<dbReference type="EMBL" id="JAOQJV010000009">
    <property type="protein sequence ID" value="MCU6700186.1"/>
    <property type="molecule type" value="Genomic_DNA"/>
</dbReference>